<dbReference type="Proteomes" id="UP000037820">
    <property type="component" value="Unassembled WGS sequence"/>
</dbReference>
<proteinExistence type="predicted"/>
<evidence type="ECO:0000256" key="1">
    <source>
        <dbReference type="SAM" id="MobiDB-lite"/>
    </source>
</evidence>
<name>A0ABR5MEI8_9PSED</name>
<feature type="region of interest" description="Disordered" evidence="1">
    <location>
        <begin position="83"/>
        <end position="134"/>
    </location>
</feature>
<dbReference type="EMBL" id="LHOY01000005">
    <property type="protein sequence ID" value="KPG77640.1"/>
    <property type="molecule type" value="Genomic_DNA"/>
</dbReference>
<comment type="caution">
    <text evidence="2">The sequence shown here is derived from an EMBL/GenBank/DDBJ whole genome shotgun (WGS) entry which is preliminary data.</text>
</comment>
<evidence type="ECO:0000313" key="3">
    <source>
        <dbReference type="Proteomes" id="UP000037820"/>
    </source>
</evidence>
<feature type="compositionally biased region" description="Low complexity" evidence="1">
    <location>
        <begin position="117"/>
        <end position="134"/>
    </location>
</feature>
<accession>A0ABR5MEI8</accession>
<organism evidence="2 3">
    <name type="scientific">Pseudomonas libanensis</name>
    <dbReference type="NCBI Taxonomy" id="75588"/>
    <lineage>
        <taxon>Bacteria</taxon>
        <taxon>Pseudomonadati</taxon>
        <taxon>Pseudomonadota</taxon>
        <taxon>Gammaproteobacteria</taxon>
        <taxon>Pseudomonadales</taxon>
        <taxon>Pseudomonadaceae</taxon>
        <taxon>Pseudomonas</taxon>
    </lineage>
</organism>
<protein>
    <recommendedName>
        <fullName evidence="4">Helix-turn-helix domain-containing protein</fullName>
    </recommendedName>
</protein>
<evidence type="ECO:0008006" key="4">
    <source>
        <dbReference type="Google" id="ProtNLM"/>
    </source>
</evidence>
<evidence type="ECO:0000313" key="2">
    <source>
        <dbReference type="EMBL" id="KPG77640.1"/>
    </source>
</evidence>
<feature type="region of interest" description="Disordered" evidence="1">
    <location>
        <begin position="207"/>
        <end position="247"/>
    </location>
</feature>
<gene>
    <name evidence="2" type="ORF">AEQ48_01315</name>
</gene>
<reference evidence="2 3" key="1">
    <citation type="submission" date="2015-07" db="EMBL/GenBank/DDBJ databases">
        <title>Whole genome sequencing of endophytes isolated from poison ivy (Toxicodendron radicans).</title>
        <authorList>
            <person name="Tran P.N."/>
            <person name="Lee Y.P."/>
            <person name="Gan H.M."/>
            <person name="Savka M.A."/>
        </authorList>
    </citation>
    <scope>NUCLEOTIDE SEQUENCE [LARGE SCALE GENOMIC DNA]</scope>
    <source>
        <strain evidence="2 3">RIT-PI-g</strain>
    </source>
</reference>
<feature type="compositionally biased region" description="Basic and acidic residues" evidence="1">
    <location>
        <begin position="83"/>
        <end position="111"/>
    </location>
</feature>
<sequence length="272" mass="30520">MLPNHIIRDKRLSWKAVGLISYLWSLPPNFKWLSITHLANQKDTGETATRTGLRELERAGYLLIERQQDASGRFTKTLWQIRENRPDGDHASPHGENPRMDNPHATKREVENQPLINTSNTKTNKKNNTTTSANAEDRDLVAPELHFSSDQLHSARDKIASALEGVEAADRQRMLDDLMAVLKAGAIRTTPLQWLHGAIKKYRAGTYNFTSQPPSRRPEPRSASVTATQAHQGRHPENGPPSVKTAMRSIVGVEHLNKLRVNRSKNAPTSDL</sequence>
<keyword evidence="3" id="KW-1185">Reference proteome</keyword>